<comment type="similarity">
    <text evidence="8">In the N-terminal section; belongs to the aspartokinase family.</text>
</comment>
<evidence type="ECO:0000256" key="8">
    <source>
        <dbReference type="ARBA" id="ARBA00010046"/>
    </source>
</evidence>
<gene>
    <name evidence="32" type="ORF">SAMN04488513_10516</name>
</gene>
<dbReference type="EMBL" id="FQYU01000005">
    <property type="protein sequence ID" value="SHJ45771.1"/>
    <property type="molecule type" value="Genomic_DNA"/>
</dbReference>
<sequence>MLIGPAPFLGSGLIEPRMLHHLKLKNYTTLGNVTQDIELSYQLFGQELHSAPIVLVNHALTGNSNVTGDGGWWSALIGEGKCIDTRKYTILSFNIPGNGYDKFIIENYKDFVAGDIARIFLWGLEQLQIKKLYAIIGGSLGGGIAWEMAALDPKITEHLIPVASDWKSTDWLIANCQIQEQFLVNSKKPVHDARMHAMLCYRTPESFKERFKRSTNEELQVFNVESWLMHHGEKLQERFQLSAYKLMNQLLKTIDIMRDGDKNFIELQNSDMNIHIVGVDSDLFFTAKENKETFKQLAQAQSNVTYGEVHSLHGHDAFLIEFDQMEQLLLPIFSQNGKSKRLKVLKFGGKSLANGEGLGRVLDIVARKVNEGENIAVILSARGKATDRIEELLDKAASGKNYYKDFEEFEKYQRHTFKNVNLSAEFKELAKLLEGVSLLGDYSPKIKDQALAFGELISAKLVSKLLIGRGVSAEFVDSRKLLKTDSNFGDASVDEARSKENILRHFAHLDHDTVPVITGFIASNEQGETTTLGRNGSNYSAALFANFLNADELQNYTHVDGIFTANPDLVPDARRIANLSYGEANELANFGATILHAKTIIPLIEKNIPLRILNTFNDDNEGTLISAKTTKGGIKSLSVIENVSLINLEGRGLLGKVGIDARIFRALEQNNISVSIVSQGSSERGIGLVVDSDKAFRAKKALDAEFAGDYRSKDINMITVLDEVSVISVVGQDLSTFHKPFNALIKNQIVPLLFNNTVSGKNVSLVVKKSDLHKALNVMHGQIFGISKKVNLAIFGHGNVGGTLIGQILRSKKTIEERKGIDLNVFAVANSRQLLLEKKGISKNWKKALEEKGEAYSYRKVIDYAKKHHLENLIAVDNTANEDFVAHYFELVENGFDLVSSNKIANTLRFDFYKLLREELAKHQKQYLYETNVGAGLPLIDTIKLLHLSGENITRIKGVFSGSLSYIFNTFSEADQPFSAILREAMKKGYTEPDAREDLSGNDVGRKLLILARELDLGNEFSDIEIDNLIPEELREGTVDDFLGRLDVLDEKFKQIKTNQKPGHVLRYVGDLHGDLQKEKGILEVKLISVPKESALGQVKGSDSIIEIYTESYGENPLVIQGAGAGAAVTARGVFGDILRIAEKG</sequence>
<comment type="catalytic activity">
    <reaction evidence="24">
        <text>L-aspartate + ATP = 4-phospho-L-aspartate + ADP</text>
        <dbReference type="Rhea" id="RHEA:23776"/>
        <dbReference type="ChEBI" id="CHEBI:29991"/>
        <dbReference type="ChEBI" id="CHEBI:30616"/>
        <dbReference type="ChEBI" id="CHEBI:57535"/>
        <dbReference type="ChEBI" id="CHEBI:456216"/>
        <dbReference type="EC" id="2.7.2.4"/>
    </reaction>
    <physiologicalReaction direction="left-to-right" evidence="24">
        <dbReference type="Rhea" id="RHEA:23777"/>
    </physiologicalReaction>
</comment>
<dbReference type="InterPro" id="IPR045865">
    <property type="entry name" value="ACT-like_dom_sf"/>
</dbReference>
<comment type="function">
    <text evidence="23">Bifunctional aspartate kinase and homoserine dehydrogenase that catalyzes the first and the third steps toward the synthesis of lysine, methionine and threonine from aspartate.</text>
</comment>
<dbReference type="GO" id="GO:0050661">
    <property type="term" value="F:NADP binding"/>
    <property type="evidence" value="ECO:0007669"/>
    <property type="project" value="InterPro"/>
</dbReference>
<evidence type="ECO:0000256" key="26">
    <source>
        <dbReference type="ARBA" id="ARBA00049031"/>
    </source>
</evidence>
<dbReference type="SUPFAM" id="SSF55021">
    <property type="entry name" value="ACT-like"/>
    <property type="match status" value="2"/>
</dbReference>
<keyword evidence="17" id="KW-0560">Oxidoreductase</keyword>
<dbReference type="InterPro" id="IPR041743">
    <property type="entry name" value="AK-HSDH_N"/>
</dbReference>
<keyword evidence="9" id="KW-0028">Amino-acid biosynthesis</keyword>
<dbReference type="GO" id="GO:0046872">
    <property type="term" value="F:metal ion binding"/>
    <property type="evidence" value="ECO:0007669"/>
    <property type="project" value="UniProtKB-KW"/>
</dbReference>
<evidence type="ECO:0000256" key="3">
    <source>
        <dbReference type="ARBA" id="ARBA00004986"/>
    </source>
</evidence>
<keyword evidence="16" id="KW-0521">NADP</keyword>
<accession>A0A1M6JGF6</accession>
<evidence type="ECO:0000256" key="12">
    <source>
        <dbReference type="ARBA" id="ARBA00022723"/>
    </source>
</evidence>
<evidence type="ECO:0000256" key="23">
    <source>
        <dbReference type="ARBA" id="ARBA00044938"/>
    </source>
</evidence>
<keyword evidence="14 32" id="KW-0418">Kinase</keyword>
<dbReference type="UniPathway" id="UPA00034">
    <property type="reaction ID" value="UER00015"/>
</dbReference>
<dbReference type="Proteomes" id="UP000184543">
    <property type="component" value="Unassembled WGS sequence"/>
</dbReference>
<evidence type="ECO:0000256" key="1">
    <source>
        <dbReference type="ARBA" id="ARBA00001920"/>
    </source>
</evidence>
<dbReference type="InterPro" id="IPR001048">
    <property type="entry name" value="Asp/Glu/Uridylate_kinase"/>
</dbReference>
<dbReference type="InterPro" id="IPR001341">
    <property type="entry name" value="Asp_kinase"/>
</dbReference>
<comment type="pathway">
    <text evidence="6">Amino-acid biosynthesis; L-threonine biosynthesis; L-threonine from L-aspartate: step 1/5.</text>
</comment>
<evidence type="ECO:0000259" key="30">
    <source>
        <dbReference type="Pfam" id="PF03447"/>
    </source>
</evidence>
<evidence type="ECO:0000256" key="14">
    <source>
        <dbReference type="ARBA" id="ARBA00022777"/>
    </source>
</evidence>
<evidence type="ECO:0000256" key="13">
    <source>
        <dbReference type="ARBA" id="ARBA00022741"/>
    </source>
</evidence>
<dbReference type="UniPathway" id="UPA00051">
    <property type="reaction ID" value="UER00465"/>
</dbReference>
<keyword evidence="21" id="KW-0486">Methionine biosynthesis</keyword>
<evidence type="ECO:0000256" key="22">
    <source>
        <dbReference type="ARBA" id="ARBA00023268"/>
    </source>
</evidence>
<dbReference type="Gene3D" id="3.40.50.1820">
    <property type="entry name" value="alpha/beta hydrolase"/>
    <property type="match status" value="1"/>
</dbReference>
<dbReference type="GO" id="GO:0004072">
    <property type="term" value="F:aspartate kinase activity"/>
    <property type="evidence" value="ECO:0007669"/>
    <property type="project" value="UniProtKB-EC"/>
</dbReference>
<dbReference type="AlphaFoldDB" id="A0A1M6JGF6"/>
<feature type="domain" description="Homoserine dehydrogenase catalytic" evidence="29">
    <location>
        <begin position="938"/>
        <end position="1139"/>
    </location>
</feature>
<keyword evidence="19" id="KW-0915">Sodium</keyword>
<proteinExistence type="inferred from homology"/>
<evidence type="ECO:0000256" key="6">
    <source>
        <dbReference type="ARBA" id="ARBA00005139"/>
    </source>
</evidence>
<protein>
    <submittedName>
        <fullName evidence="32">Aspartate kinase</fullName>
    </submittedName>
</protein>
<dbReference type="GO" id="GO:0005524">
    <property type="term" value="F:ATP binding"/>
    <property type="evidence" value="ECO:0007669"/>
    <property type="project" value="UniProtKB-KW"/>
</dbReference>
<evidence type="ECO:0000256" key="2">
    <source>
        <dbReference type="ARBA" id="ARBA00004766"/>
    </source>
</evidence>
<keyword evidence="13" id="KW-0547">Nucleotide-binding</keyword>
<dbReference type="Pfam" id="PF00742">
    <property type="entry name" value="Homoserine_dh"/>
    <property type="match status" value="1"/>
</dbReference>
<keyword evidence="18" id="KW-0520">NAD</keyword>
<evidence type="ECO:0000256" key="9">
    <source>
        <dbReference type="ARBA" id="ARBA00022605"/>
    </source>
</evidence>
<evidence type="ECO:0000259" key="29">
    <source>
        <dbReference type="Pfam" id="PF00742"/>
    </source>
</evidence>
<dbReference type="Gene3D" id="3.40.50.720">
    <property type="entry name" value="NAD(P)-binding Rossmann-like Domain"/>
    <property type="match status" value="1"/>
</dbReference>
<comment type="catalytic activity">
    <reaction evidence="26">
        <text>L-homoserine + NAD(+) = L-aspartate 4-semialdehyde + NADH + H(+)</text>
        <dbReference type="Rhea" id="RHEA:15757"/>
        <dbReference type="ChEBI" id="CHEBI:15378"/>
        <dbReference type="ChEBI" id="CHEBI:57476"/>
        <dbReference type="ChEBI" id="CHEBI:57540"/>
        <dbReference type="ChEBI" id="CHEBI:57945"/>
        <dbReference type="ChEBI" id="CHEBI:537519"/>
        <dbReference type="EC" id="1.1.1.3"/>
    </reaction>
    <physiologicalReaction direction="right-to-left" evidence="26">
        <dbReference type="Rhea" id="RHEA:15759"/>
    </physiologicalReaction>
</comment>
<dbReference type="Gene3D" id="3.30.2130.10">
    <property type="entry name" value="VC0802-like"/>
    <property type="match status" value="1"/>
</dbReference>
<dbReference type="Pfam" id="PF00561">
    <property type="entry name" value="Abhydrolase_1"/>
    <property type="match status" value="1"/>
</dbReference>
<evidence type="ECO:0000256" key="15">
    <source>
        <dbReference type="ARBA" id="ARBA00022840"/>
    </source>
</evidence>
<evidence type="ECO:0000256" key="10">
    <source>
        <dbReference type="ARBA" id="ARBA00022679"/>
    </source>
</evidence>
<dbReference type="SUPFAM" id="SSF55347">
    <property type="entry name" value="Glyceraldehyde-3-phosphate dehydrogenase-like, C-terminal domain"/>
    <property type="match status" value="1"/>
</dbReference>
<keyword evidence="22" id="KW-0511">Multifunctional enzyme</keyword>
<dbReference type="GO" id="GO:0009089">
    <property type="term" value="P:lysine biosynthetic process via diaminopimelate"/>
    <property type="evidence" value="ECO:0007669"/>
    <property type="project" value="UniProtKB-UniPathway"/>
</dbReference>
<dbReference type="GO" id="GO:0004412">
    <property type="term" value="F:homoserine dehydrogenase activity"/>
    <property type="evidence" value="ECO:0007669"/>
    <property type="project" value="UniProtKB-EC"/>
</dbReference>
<comment type="pathway">
    <text evidence="2">Amino-acid biosynthesis; L-lysine biosynthesis via DAP pathway; (S)-tetrahydrodipicolinate from L-aspartate: step 1/4.</text>
</comment>
<dbReference type="GO" id="GO:0009086">
    <property type="term" value="P:methionine biosynthetic process"/>
    <property type="evidence" value="ECO:0007669"/>
    <property type="project" value="UniProtKB-KW"/>
</dbReference>
<dbReference type="InterPro" id="IPR036291">
    <property type="entry name" value="NAD(P)-bd_dom_sf"/>
</dbReference>
<evidence type="ECO:0000256" key="20">
    <source>
        <dbReference type="ARBA" id="ARBA00023154"/>
    </source>
</evidence>
<dbReference type="Gene3D" id="3.40.1160.10">
    <property type="entry name" value="Acetylglutamate kinase-like"/>
    <property type="match status" value="1"/>
</dbReference>
<comment type="pathway">
    <text evidence="5">Amino-acid biosynthesis; L-methionine biosynthesis via de novo pathway; L-homoserine from L-aspartate: step 3/3.</text>
</comment>
<dbReference type="Pfam" id="PF03447">
    <property type="entry name" value="NAD_binding_3"/>
    <property type="match status" value="1"/>
</dbReference>
<dbReference type="InterPro" id="IPR029058">
    <property type="entry name" value="AB_hydrolase_fold"/>
</dbReference>
<feature type="domain" description="Aspartokinase ACT" evidence="31">
    <location>
        <begin position="646"/>
        <end position="706"/>
    </location>
</feature>
<keyword evidence="33" id="KW-1185">Reference proteome</keyword>
<feature type="domain" description="AB hydrolase-1" evidence="27">
    <location>
        <begin position="52"/>
        <end position="158"/>
    </location>
</feature>
<evidence type="ECO:0000259" key="31">
    <source>
        <dbReference type="Pfam" id="PF22468"/>
    </source>
</evidence>
<name>A0A1M6JGF6_9FLAO</name>
<dbReference type="UniPathway" id="UPA00050">
    <property type="reaction ID" value="UER00063"/>
</dbReference>
<feature type="domain" description="Aspartate/homoserine dehydrogenase NAD-binding" evidence="30">
    <location>
        <begin position="796"/>
        <end position="930"/>
    </location>
</feature>
<evidence type="ECO:0000313" key="32">
    <source>
        <dbReference type="EMBL" id="SHJ45771.1"/>
    </source>
</evidence>
<dbReference type="CDD" id="cd04921">
    <property type="entry name" value="ACT_AKi-HSDH-ThrA-like_1"/>
    <property type="match status" value="1"/>
</dbReference>
<keyword evidence="10" id="KW-0808">Transferase</keyword>
<comment type="catalytic activity">
    <reaction evidence="25">
        <text>L-homoserine + NADP(+) = L-aspartate 4-semialdehyde + NADPH + H(+)</text>
        <dbReference type="Rhea" id="RHEA:15761"/>
        <dbReference type="ChEBI" id="CHEBI:15378"/>
        <dbReference type="ChEBI" id="CHEBI:57476"/>
        <dbReference type="ChEBI" id="CHEBI:57783"/>
        <dbReference type="ChEBI" id="CHEBI:58349"/>
        <dbReference type="ChEBI" id="CHEBI:537519"/>
        <dbReference type="EC" id="1.1.1.3"/>
    </reaction>
    <physiologicalReaction direction="right-to-left" evidence="25">
        <dbReference type="Rhea" id="RHEA:15763"/>
    </physiologicalReaction>
</comment>
<dbReference type="SUPFAM" id="SSF53633">
    <property type="entry name" value="Carbamate kinase-like"/>
    <property type="match status" value="1"/>
</dbReference>
<dbReference type="GO" id="GO:0009090">
    <property type="term" value="P:homoserine biosynthetic process"/>
    <property type="evidence" value="ECO:0007669"/>
    <property type="project" value="UniProtKB-ARBA"/>
</dbReference>
<dbReference type="InterPro" id="IPR036393">
    <property type="entry name" value="AceGlu_kinase-like_sf"/>
</dbReference>
<comment type="pathway">
    <text evidence="4">Amino-acid biosynthesis; L-threonine biosynthesis; L-threonine from L-aspartate: step 3/5.</text>
</comment>
<evidence type="ECO:0000256" key="5">
    <source>
        <dbReference type="ARBA" id="ARBA00005062"/>
    </source>
</evidence>
<evidence type="ECO:0000313" key="33">
    <source>
        <dbReference type="Proteomes" id="UP000184543"/>
    </source>
</evidence>
<dbReference type="InterPro" id="IPR011147">
    <property type="entry name" value="Bifunc_Aspkin/hSer_DH"/>
</dbReference>
<dbReference type="GO" id="GO:0009088">
    <property type="term" value="P:threonine biosynthetic process"/>
    <property type="evidence" value="ECO:0007669"/>
    <property type="project" value="UniProtKB-UniPathway"/>
</dbReference>
<comment type="pathway">
    <text evidence="3">Amino-acid biosynthesis; L-methionine biosynthesis via de novo pathway; L-homoserine from L-aspartate: step 1/3.</text>
</comment>
<evidence type="ECO:0000256" key="11">
    <source>
        <dbReference type="ARBA" id="ARBA00022697"/>
    </source>
</evidence>
<evidence type="ECO:0000256" key="16">
    <source>
        <dbReference type="ARBA" id="ARBA00022857"/>
    </source>
</evidence>
<dbReference type="CDD" id="cd04257">
    <property type="entry name" value="AAK_AK-HSDH"/>
    <property type="match status" value="1"/>
</dbReference>
<reference evidence="33" key="1">
    <citation type="submission" date="2016-11" db="EMBL/GenBank/DDBJ databases">
        <authorList>
            <person name="Varghese N."/>
            <person name="Submissions S."/>
        </authorList>
    </citation>
    <scope>NUCLEOTIDE SEQUENCE [LARGE SCALE GENOMIC DNA]</scope>
    <source>
        <strain evidence="33">DSM 19858</strain>
    </source>
</reference>
<dbReference type="Gene3D" id="3.30.360.10">
    <property type="entry name" value="Dihydrodipicolinate Reductase, domain 2"/>
    <property type="match status" value="1"/>
</dbReference>
<evidence type="ECO:0000256" key="19">
    <source>
        <dbReference type="ARBA" id="ARBA00023053"/>
    </source>
</evidence>
<dbReference type="SUPFAM" id="SSF51735">
    <property type="entry name" value="NAD(P)-binding Rossmann-fold domains"/>
    <property type="match status" value="1"/>
</dbReference>
<evidence type="ECO:0000256" key="4">
    <source>
        <dbReference type="ARBA" id="ARBA00005056"/>
    </source>
</evidence>
<dbReference type="PANTHER" id="PTHR43070">
    <property type="match status" value="1"/>
</dbReference>
<dbReference type="STRING" id="192903.SAMN04488513_10516"/>
<keyword evidence="11" id="KW-0791">Threonine biosynthesis</keyword>
<dbReference type="Pfam" id="PF22468">
    <property type="entry name" value="ACT_9"/>
    <property type="match status" value="1"/>
</dbReference>
<evidence type="ECO:0000256" key="25">
    <source>
        <dbReference type="ARBA" id="ARBA00048841"/>
    </source>
</evidence>
<evidence type="ECO:0000259" key="28">
    <source>
        <dbReference type="Pfam" id="PF00696"/>
    </source>
</evidence>
<evidence type="ECO:0000256" key="24">
    <source>
        <dbReference type="ARBA" id="ARBA00048561"/>
    </source>
</evidence>
<evidence type="ECO:0000256" key="21">
    <source>
        <dbReference type="ARBA" id="ARBA00023167"/>
    </source>
</evidence>
<keyword evidence="12" id="KW-0479">Metal-binding</keyword>
<evidence type="ECO:0000259" key="27">
    <source>
        <dbReference type="Pfam" id="PF00561"/>
    </source>
</evidence>
<dbReference type="InterPro" id="IPR000073">
    <property type="entry name" value="AB_hydrolase_1"/>
</dbReference>
<feature type="domain" description="Aspartate/glutamate/uridylate kinase" evidence="28">
    <location>
        <begin position="342"/>
        <end position="614"/>
    </location>
</feature>
<dbReference type="PANTHER" id="PTHR43070:SF3">
    <property type="entry name" value="HOMOSERINE DEHYDROGENASE"/>
    <property type="match status" value="1"/>
</dbReference>
<dbReference type="FunFam" id="3.30.360.10:FF:000006">
    <property type="entry name" value="Bifunctional aspartokinase/homoserine dehydrogenase"/>
    <property type="match status" value="1"/>
</dbReference>
<dbReference type="SUPFAM" id="SSF53474">
    <property type="entry name" value="alpha/beta-Hydrolases"/>
    <property type="match status" value="1"/>
</dbReference>
<evidence type="ECO:0000256" key="7">
    <source>
        <dbReference type="ARBA" id="ARBA00007952"/>
    </source>
</evidence>
<dbReference type="NCBIfam" id="TIGR00657">
    <property type="entry name" value="asp_kinases"/>
    <property type="match status" value="1"/>
</dbReference>
<evidence type="ECO:0000256" key="17">
    <source>
        <dbReference type="ARBA" id="ARBA00023002"/>
    </source>
</evidence>
<evidence type="ECO:0000256" key="18">
    <source>
        <dbReference type="ARBA" id="ARBA00023027"/>
    </source>
</evidence>
<keyword evidence="20" id="KW-0457">Lysine biosynthesis</keyword>
<dbReference type="NCBIfam" id="NF006959">
    <property type="entry name" value="PRK09436.1"/>
    <property type="match status" value="1"/>
</dbReference>
<dbReference type="Pfam" id="PF00696">
    <property type="entry name" value="AA_kinase"/>
    <property type="match status" value="1"/>
</dbReference>
<keyword evidence="15" id="KW-0067">ATP-binding</keyword>
<dbReference type="InterPro" id="IPR054352">
    <property type="entry name" value="ACT_Aspartokinase"/>
</dbReference>
<organism evidence="32 33">
    <name type="scientific">Pseudozobellia thermophila</name>
    <dbReference type="NCBI Taxonomy" id="192903"/>
    <lineage>
        <taxon>Bacteria</taxon>
        <taxon>Pseudomonadati</taxon>
        <taxon>Bacteroidota</taxon>
        <taxon>Flavobacteriia</taxon>
        <taxon>Flavobacteriales</taxon>
        <taxon>Flavobacteriaceae</taxon>
        <taxon>Pseudozobellia</taxon>
    </lineage>
</organism>
<dbReference type="InterPro" id="IPR001342">
    <property type="entry name" value="HDH_cat"/>
</dbReference>
<dbReference type="InterPro" id="IPR005106">
    <property type="entry name" value="Asp/hSer_DH_NAD-bd"/>
</dbReference>
<comment type="cofactor">
    <cofactor evidence="1">
        <name>a metal cation</name>
        <dbReference type="ChEBI" id="CHEBI:25213"/>
    </cofactor>
</comment>
<comment type="similarity">
    <text evidence="7">In the C-terminal section; belongs to the homoserine dehydrogenase family.</text>
</comment>